<evidence type="ECO:0000256" key="6">
    <source>
        <dbReference type="ARBA" id="ARBA00022729"/>
    </source>
</evidence>
<dbReference type="BioGRID-ORCS" id="51801">
    <property type="hits" value="1 hit in 79 CRISPR screens"/>
</dbReference>
<dbReference type="CTD" id="10267"/>
<dbReference type="PANTHER" id="PTHR14076:SF3">
    <property type="entry name" value="RECEPTOR ACTIVITY-MODIFYING PROTEIN 1"/>
    <property type="match status" value="1"/>
</dbReference>
<dbReference type="Proteomes" id="UP000000589">
    <property type="component" value="Chromosome 1"/>
</dbReference>
<evidence type="ECO:0000256" key="5">
    <source>
        <dbReference type="ARBA" id="ARBA00022692"/>
    </source>
</evidence>
<accession>A0A087WPC6</accession>
<evidence type="ECO:0000313" key="15">
    <source>
        <dbReference type="Ensembl" id="ENSMUSP00000139720.2"/>
    </source>
</evidence>
<dbReference type="AlphaFoldDB" id="A0A087WPC6"/>
<evidence type="ECO:0000256" key="2">
    <source>
        <dbReference type="ARBA" id="ARBA00007087"/>
    </source>
</evidence>
<reference evidence="15 17" key="1">
    <citation type="journal article" date="2009" name="PLoS Biol.">
        <title>Lineage-specific biology revealed by a finished genome assembly of the mouse.</title>
        <authorList>
            <consortium name="Mouse Genome Sequencing Consortium"/>
            <person name="Church D.M."/>
            <person name="Goodstadt L."/>
            <person name="Hillier L.W."/>
            <person name="Zody M.C."/>
            <person name="Goldstein S."/>
            <person name="She X."/>
            <person name="Bult C.J."/>
            <person name="Agarwala R."/>
            <person name="Cherry J.L."/>
            <person name="DiCuccio M."/>
            <person name="Hlavina W."/>
            <person name="Kapustin Y."/>
            <person name="Meric P."/>
            <person name="Maglott D."/>
            <person name="Birtle Z."/>
            <person name="Marques A.C."/>
            <person name="Graves T."/>
            <person name="Zhou S."/>
            <person name="Teague B."/>
            <person name="Potamousis K."/>
            <person name="Churas C."/>
            <person name="Place M."/>
            <person name="Herschleb J."/>
            <person name="Runnheim R."/>
            <person name="Forrest D."/>
            <person name="Amos-Landgraf J."/>
            <person name="Schwartz D.C."/>
            <person name="Cheng Z."/>
            <person name="Lindblad-Toh K."/>
            <person name="Eichler E.E."/>
            <person name="Ponting C.P."/>
        </authorList>
    </citation>
    <scope>NUCLEOTIDE SEQUENCE [LARGE SCALE GENOMIC DNA]</scope>
    <source>
        <strain evidence="15 17">C57BL/6J</strain>
    </source>
</reference>
<keyword evidence="8" id="KW-0472">Membrane</keyword>
<dbReference type="InterPro" id="IPR006985">
    <property type="entry name" value="RAMP"/>
</dbReference>
<keyword evidence="6 14" id="KW-0732">Signal</keyword>
<dbReference type="AGR" id="MGI:1858418"/>
<reference evidence="15" key="4">
    <citation type="submission" date="2025-09" db="UniProtKB">
        <authorList>
            <consortium name="Ensembl"/>
        </authorList>
    </citation>
    <scope>IDENTIFICATION</scope>
    <source>
        <strain evidence="15">C57BL/6J</strain>
    </source>
</reference>
<dbReference type="MGI" id="MGI:1858418">
    <property type="gene designation" value="Ramp1"/>
</dbReference>
<dbReference type="Bgee" id="ENSMUSG00000034353">
    <property type="expression patterns" value="Expressed in temporalis muscle and 212 other cell types or tissues"/>
</dbReference>
<dbReference type="GO" id="GO:0006886">
    <property type="term" value="P:intracellular protein transport"/>
    <property type="evidence" value="ECO:0007669"/>
    <property type="project" value="InterPro"/>
</dbReference>
<evidence type="ECO:0000256" key="13">
    <source>
        <dbReference type="ARBA" id="ARBA00049674"/>
    </source>
</evidence>
<evidence type="ECO:0000256" key="8">
    <source>
        <dbReference type="ARBA" id="ARBA00023136"/>
    </source>
</evidence>
<organism evidence="15 17">
    <name type="scientific">Mus musculus</name>
    <name type="common">Mouse</name>
    <dbReference type="NCBI Taxonomy" id="10090"/>
    <lineage>
        <taxon>Eukaryota</taxon>
        <taxon>Metazoa</taxon>
        <taxon>Chordata</taxon>
        <taxon>Craniata</taxon>
        <taxon>Vertebrata</taxon>
        <taxon>Euteleostomi</taxon>
        <taxon>Mammalia</taxon>
        <taxon>Eutheria</taxon>
        <taxon>Euarchontoglires</taxon>
        <taxon>Glires</taxon>
        <taxon>Rodentia</taxon>
        <taxon>Myomorpha</taxon>
        <taxon>Muroidea</taxon>
        <taxon>Muridae</taxon>
        <taxon>Murinae</taxon>
        <taxon>Mus</taxon>
        <taxon>Mus</taxon>
    </lineage>
</organism>
<evidence type="ECO:0000256" key="11">
    <source>
        <dbReference type="ARBA" id="ARBA00041071"/>
    </source>
</evidence>
<sequence length="105" mass="11463">MAPGLRGLPRCGLWLLLAHHLFMVTACRDPDYGTLIQELCLSRFKENMETIGKTLWCDWGKTIQVCRKQFRAAMAFQLGSASCTLNACPKGSACALPLCSGPATV</sequence>
<dbReference type="Antibodypedia" id="34486">
    <property type="antibodies" value="232 antibodies from 38 providers"/>
</dbReference>
<evidence type="ECO:0000256" key="12">
    <source>
        <dbReference type="ARBA" id="ARBA00049570"/>
    </source>
</evidence>
<dbReference type="Ensembl" id="ENSMUST00000188475.7">
    <property type="protein sequence ID" value="ENSMUSP00000139720.2"/>
    <property type="gene ID" value="ENSMUSG00000034353.15"/>
</dbReference>
<reference evidence="15" key="3">
    <citation type="submission" date="2025-08" db="UniProtKB">
        <authorList>
            <consortium name="Ensembl"/>
        </authorList>
    </citation>
    <scope>IDENTIFICATION</scope>
    <source>
        <strain evidence="15">C57BL/6J</strain>
    </source>
</reference>
<comment type="subunit">
    <text evidence="13">Heterodimer of CALCRL and RAMP1; the interaction induces allosteric modulation of CALCRL function and CGRP1/CALCA and CGRP2/CALCB ligand specificity. Heterodimer of CALCR and RAMP1; interaction forms the AMYR1 receptor complex for amylin/IAPP and CGRP1/CALCA ligands.</text>
</comment>
<dbReference type="ExpressionAtlas" id="A0A087WPC6">
    <property type="expression patterns" value="baseline and differential"/>
</dbReference>
<comment type="subcellular location">
    <subcellularLocation>
        <location evidence="1">Cell membrane</location>
        <topology evidence="1">Single-pass type I membrane protein</topology>
    </subcellularLocation>
</comment>
<keyword evidence="3" id="KW-0813">Transport</keyword>
<evidence type="ECO:0000256" key="4">
    <source>
        <dbReference type="ARBA" id="ARBA00022475"/>
    </source>
</evidence>
<keyword evidence="17" id="KW-1185">Reference proteome</keyword>
<dbReference type="SMR" id="A0A087WPC6"/>
<proteinExistence type="inferred from homology"/>
<keyword evidence="10" id="KW-0675">Receptor</keyword>
<evidence type="ECO:0000256" key="7">
    <source>
        <dbReference type="ARBA" id="ARBA00022989"/>
    </source>
</evidence>
<dbReference type="GeneTree" id="ENSGT00940000159224"/>
<dbReference type="UCSC" id="uc011wpf.1">
    <property type="organism name" value="mouse"/>
</dbReference>
<keyword evidence="9" id="KW-1015">Disulfide bond</keyword>
<dbReference type="Gene3D" id="1.10.150.510">
    <property type="entry name" value="Receptor activity modifying family"/>
    <property type="match status" value="1"/>
</dbReference>
<dbReference type="RefSeq" id="NP_001161864.1">
    <property type="nucleotide sequence ID" value="NM_001168392.1"/>
</dbReference>
<evidence type="ECO:0000256" key="9">
    <source>
        <dbReference type="ARBA" id="ARBA00023157"/>
    </source>
</evidence>
<evidence type="ECO:0000313" key="17">
    <source>
        <dbReference type="Proteomes" id="UP000000589"/>
    </source>
</evidence>
<dbReference type="PROSITE" id="PS51257">
    <property type="entry name" value="PROKAR_LIPOPROTEIN"/>
    <property type="match status" value="1"/>
</dbReference>
<keyword evidence="7" id="KW-1133">Transmembrane helix</keyword>
<dbReference type="PANTHER" id="PTHR14076">
    <property type="entry name" value="RECEPTOR ACTIVITY MODIFYING PROTEIN RAMP"/>
    <property type="match status" value="1"/>
</dbReference>
<dbReference type="HOGENOM" id="CLU_2262857_0_0_1"/>
<comment type="function">
    <text evidence="12">Accessory protein that interacts with and modulates the function of G-protein coupled receptors including calcitonin gene-related peptide type 1 receptor (CALCRL) and calcitonin receptor (CALCR). Required for the transport of CALCRL to the plasma membrane. Together with CALCRL, form the receptor complex for the calcitonin gene-related peptides CGRP1/CALCA and CGRP2/CALCB. Together with CALCR, form the AMYR1 receptor complex for amylin/IAPP and CGRP1/CALCA.</text>
</comment>
<comment type="similarity">
    <text evidence="2">Belongs to the RAMP family.</text>
</comment>
<feature type="chain" id="PRO_5001831761" description="Receptor activity-modifying protein 1" evidence="14">
    <location>
        <begin position="28"/>
        <end position="105"/>
    </location>
</feature>
<dbReference type="ProteomicsDB" id="307864"/>
<protein>
    <recommendedName>
        <fullName evidence="11">Receptor activity-modifying protein 1</fullName>
    </recommendedName>
</protein>
<evidence type="ECO:0000313" key="16">
    <source>
        <dbReference type="MGI" id="MGI:1858418"/>
    </source>
</evidence>
<dbReference type="GO" id="GO:0008277">
    <property type="term" value="P:regulation of G protein-coupled receptor signaling pathway"/>
    <property type="evidence" value="ECO:0007669"/>
    <property type="project" value="InterPro"/>
</dbReference>
<evidence type="ECO:0000256" key="3">
    <source>
        <dbReference type="ARBA" id="ARBA00022448"/>
    </source>
</evidence>
<dbReference type="InterPro" id="IPR038126">
    <property type="entry name" value="RAMP_sf"/>
</dbReference>
<dbReference type="GeneID" id="51801"/>
<evidence type="ECO:0000256" key="10">
    <source>
        <dbReference type="ARBA" id="ARBA00023170"/>
    </source>
</evidence>
<dbReference type="DNASU" id="51801"/>
<dbReference type="GO" id="GO:0005886">
    <property type="term" value="C:plasma membrane"/>
    <property type="evidence" value="ECO:0007669"/>
    <property type="project" value="UniProtKB-SubCell"/>
</dbReference>
<dbReference type="OrthoDB" id="10007519at2759"/>
<evidence type="ECO:0000256" key="1">
    <source>
        <dbReference type="ARBA" id="ARBA00004251"/>
    </source>
</evidence>
<dbReference type="VEuPathDB" id="HostDB:ENSMUSG00000034353"/>
<gene>
    <name evidence="15 16" type="primary">Ramp1</name>
</gene>
<evidence type="ECO:0000256" key="14">
    <source>
        <dbReference type="SAM" id="SignalP"/>
    </source>
</evidence>
<feature type="signal peptide" evidence="14">
    <location>
        <begin position="1"/>
        <end position="27"/>
    </location>
</feature>
<dbReference type="GO" id="GO:0015026">
    <property type="term" value="F:coreceptor activity"/>
    <property type="evidence" value="ECO:0007669"/>
    <property type="project" value="InterPro"/>
</dbReference>
<keyword evidence="4" id="KW-1003">Cell membrane</keyword>
<reference evidence="15 17" key="2">
    <citation type="journal article" date="2011" name="PLoS Biol.">
        <title>Modernizing reference genome assemblies.</title>
        <authorList>
            <person name="Church D.M."/>
            <person name="Schneider V.A."/>
            <person name="Graves T."/>
            <person name="Auger K."/>
            <person name="Cunningham F."/>
            <person name="Bouk N."/>
            <person name="Chen H.C."/>
            <person name="Agarwala R."/>
            <person name="McLaren W.M."/>
            <person name="Ritchie G.R."/>
            <person name="Albracht D."/>
            <person name="Kremitzki M."/>
            <person name="Rock S."/>
            <person name="Kotkiewicz H."/>
            <person name="Kremitzki C."/>
            <person name="Wollam A."/>
            <person name="Trani L."/>
            <person name="Fulton L."/>
            <person name="Fulton R."/>
            <person name="Matthews L."/>
            <person name="Whitehead S."/>
            <person name="Chow W."/>
            <person name="Torrance J."/>
            <person name="Dunn M."/>
            <person name="Harden G."/>
            <person name="Threadgold G."/>
            <person name="Wood J."/>
            <person name="Collins J."/>
            <person name="Heath P."/>
            <person name="Griffiths G."/>
            <person name="Pelan S."/>
            <person name="Grafham D."/>
            <person name="Eichler E.E."/>
            <person name="Weinstock G."/>
            <person name="Mardis E.R."/>
            <person name="Wilson R.K."/>
            <person name="Howe K."/>
            <person name="Flicek P."/>
            <person name="Hubbard T."/>
        </authorList>
    </citation>
    <scope>NUCLEOTIDE SEQUENCE [LARGE SCALE GENOMIC DNA]</scope>
    <source>
        <strain evidence="15 17">C57BL/6J</strain>
    </source>
</reference>
<name>A0A087WPC6_MOUSE</name>
<keyword evidence="5" id="KW-0812">Transmembrane</keyword>